<protein>
    <submittedName>
        <fullName evidence="3">Outer membrane efflux protein</fullName>
    </submittedName>
    <submittedName>
        <fullName evidence="2">Transporter</fullName>
    </submittedName>
</protein>
<organism evidence="2 4">
    <name type="scientific">Porphyromonas macacae</name>
    <dbReference type="NCBI Taxonomy" id="28115"/>
    <lineage>
        <taxon>Bacteria</taxon>
        <taxon>Pseudomonadati</taxon>
        <taxon>Bacteroidota</taxon>
        <taxon>Bacteroidia</taxon>
        <taxon>Bacteroidales</taxon>
        <taxon>Porphyromonadaceae</taxon>
        <taxon>Porphyromonas</taxon>
    </lineage>
</organism>
<reference evidence="3 5" key="2">
    <citation type="submission" date="2018-06" db="EMBL/GenBank/DDBJ databases">
        <authorList>
            <consortium name="Pathogen Informatics"/>
            <person name="Doyle S."/>
        </authorList>
    </citation>
    <scope>NUCLEOTIDE SEQUENCE [LARGE SCALE GENOMIC DNA]</scope>
    <source>
        <strain evidence="3 5">NCTC11632</strain>
    </source>
</reference>
<evidence type="ECO:0000313" key="4">
    <source>
        <dbReference type="Proteomes" id="UP000030103"/>
    </source>
</evidence>
<dbReference type="PANTHER" id="PTHR30203:SF24">
    <property type="entry name" value="BLR4935 PROTEIN"/>
    <property type="match status" value="1"/>
</dbReference>
<dbReference type="SUPFAM" id="SSF56954">
    <property type="entry name" value="Outer membrane efflux proteins (OEP)"/>
    <property type="match status" value="1"/>
</dbReference>
<dbReference type="Proteomes" id="UP000030103">
    <property type="component" value="Unassembled WGS sequence"/>
</dbReference>
<keyword evidence="1" id="KW-0732">Signal</keyword>
<dbReference type="Gene3D" id="1.20.1600.10">
    <property type="entry name" value="Outer membrane efflux proteins (OEP)"/>
    <property type="match status" value="1"/>
</dbReference>
<dbReference type="eggNOG" id="COG1538">
    <property type="taxonomic scope" value="Bacteria"/>
</dbReference>
<dbReference type="GO" id="GO:0015562">
    <property type="term" value="F:efflux transmembrane transporter activity"/>
    <property type="evidence" value="ECO:0007669"/>
    <property type="project" value="InterPro"/>
</dbReference>
<dbReference type="InterPro" id="IPR010131">
    <property type="entry name" value="MdtP/NodT-like"/>
</dbReference>
<dbReference type="EMBL" id="JRFA01000009">
    <property type="protein sequence ID" value="KGN74961.1"/>
    <property type="molecule type" value="Genomic_DNA"/>
</dbReference>
<name>A0A0A2E7W4_9PORP</name>
<evidence type="ECO:0000313" key="3">
    <source>
        <dbReference type="EMBL" id="SUB89143.1"/>
    </source>
</evidence>
<evidence type="ECO:0000313" key="2">
    <source>
        <dbReference type="EMBL" id="KGN74961.1"/>
    </source>
</evidence>
<dbReference type="RefSeq" id="WP_036873275.1">
    <property type="nucleotide sequence ID" value="NZ_JRFA01000009.1"/>
</dbReference>
<proteinExistence type="predicted"/>
<keyword evidence="4" id="KW-1185">Reference proteome</keyword>
<dbReference type="EMBL" id="UGTF01000002">
    <property type="protein sequence ID" value="SUB89143.1"/>
    <property type="molecule type" value="Genomic_DNA"/>
</dbReference>
<dbReference type="OrthoDB" id="712316at2"/>
<evidence type="ECO:0000313" key="5">
    <source>
        <dbReference type="Proteomes" id="UP000254156"/>
    </source>
</evidence>
<gene>
    <name evidence="2" type="ORF">HQ47_03370</name>
    <name evidence="3" type="ORF">NCTC11632_01242</name>
</gene>
<sequence>MRTIIICIITILTNLSIFAQNDINSVLHSIEENNMTLKMLRKNFEAQKLENKTGITLSDPEVGVGYMWRSPREKGNRTDFSVSQSFDIATITGMKSRLADSKNSLIDWQYRSDRMNILLEAKLYCIELVYCNALKKELTTRLQHAVLIAEGYKEGLEKGSTNILEYNKVKLNLSMVQGEMLRIEVERRALLSQLKRLNGGVDIVFDGSQYTLCDFPADFDEWYLQVEGKNPALAYAGQEIEVSKRLLSLSKANGLPAFSAGYMSEKEAGERSHGISLGISLPLWANKNRVKQAKAVVRTAELKVIDTKQQYYSRLKILYERARGLKDTAESYRRSLVDVNSTQLLKKALDAGHISLLDYILEIRLYYDTVNRTLESERDFQKAFAEFSAVEL</sequence>
<dbReference type="PANTHER" id="PTHR30203">
    <property type="entry name" value="OUTER MEMBRANE CATION EFFLUX PROTEIN"/>
    <property type="match status" value="1"/>
</dbReference>
<dbReference type="Proteomes" id="UP000254156">
    <property type="component" value="Unassembled WGS sequence"/>
</dbReference>
<feature type="chain" id="PRO_5035987129" evidence="1">
    <location>
        <begin position="20"/>
        <end position="392"/>
    </location>
</feature>
<evidence type="ECO:0000256" key="1">
    <source>
        <dbReference type="SAM" id="SignalP"/>
    </source>
</evidence>
<accession>A0A0A2E7W4</accession>
<reference evidence="2 4" key="1">
    <citation type="submission" date="2014-09" db="EMBL/GenBank/DDBJ databases">
        <title>Draft Genome Sequence of Porphyromonas macacae COT-192_OH2859.</title>
        <authorList>
            <person name="Wallis C."/>
            <person name="Deusch O."/>
            <person name="O'Flynn C."/>
            <person name="Davis I."/>
            <person name="Horsfall A."/>
            <person name="Kirkwood N."/>
            <person name="Harris S."/>
            <person name="Eisen J.A."/>
            <person name="Coil D.A."/>
            <person name="Darling A.E."/>
            <person name="Jospin G."/>
            <person name="Alexiev A."/>
        </authorList>
    </citation>
    <scope>NUCLEOTIDE SEQUENCE [LARGE SCALE GENOMIC DNA]</scope>
    <source>
        <strain evidence="4">COT-192 OH2859</strain>
        <strain evidence="2">COT-192_OH2859</strain>
    </source>
</reference>
<feature type="signal peptide" evidence="1">
    <location>
        <begin position="1"/>
        <end position="19"/>
    </location>
</feature>
<dbReference type="AlphaFoldDB" id="A0A0A2E7W4"/>
<dbReference type="STRING" id="28115.HQ47_03370"/>